<comment type="caution">
    <text evidence="2">The sequence shown here is derived from an EMBL/GenBank/DDBJ whole genome shotgun (WGS) entry which is preliminary data.</text>
</comment>
<reference evidence="2 3" key="1">
    <citation type="journal article" date="2012" name="J. Bacteriol.">
        <title>Draft Genome Sequence of the Extremely Halophilic Archaeon Halogranum salarium B-1T.</title>
        <authorList>
            <person name="Kim K.K."/>
            <person name="Lee K.C."/>
            <person name="Lee J.S."/>
        </authorList>
    </citation>
    <scope>NUCLEOTIDE SEQUENCE [LARGE SCALE GENOMIC DNA]</scope>
    <source>
        <strain evidence="2 3">B-1</strain>
    </source>
</reference>
<dbReference type="Proteomes" id="UP000007813">
    <property type="component" value="Unassembled WGS sequence"/>
</dbReference>
<dbReference type="AlphaFoldDB" id="J2ZZR8"/>
<feature type="compositionally biased region" description="Basic and acidic residues" evidence="1">
    <location>
        <begin position="28"/>
        <end position="45"/>
    </location>
</feature>
<dbReference type="EMBL" id="ALJD01000008">
    <property type="protein sequence ID" value="EJN58543.1"/>
    <property type="molecule type" value="Genomic_DNA"/>
</dbReference>
<protein>
    <submittedName>
        <fullName evidence="2">Uncharacterized protein</fullName>
    </submittedName>
</protein>
<sequence length="45" mass="5030">MVGDERVTPETTFANASISVSFGGTSRLRRENESKRDRVESVFPL</sequence>
<organism evidence="2 3">
    <name type="scientific">Halogranum salarium B-1</name>
    <dbReference type="NCBI Taxonomy" id="1210908"/>
    <lineage>
        <taxon>Archaea</taxon>
        <taxon>Methanobacteriati</taxon>
        <taxon>Methanobacteriota</taxon>
        <taxon>Stenosarchaea group</taxon>
        <taxon>Halobacteria</taxon>
        <taxon>Halobacteriales</taxon>
        <taxon>Haloferacaceae</taxon>
    </lineage>
</organism>
<gene>
    <name evidence="2" type="ORF">HSB1_30210</name>
</gene>
<evidence type="ECO:0000256" key="1">
    <source>
        <dbReference type="SAM" id="MobiDB-lite"/>
    </source>
</evidence>
<proteinExistence type="predicted"/>
<evidence type="ECO:0000313" key="3">
    <source>
        <dbReference type="Proteomes" id="UP000007813"/>
    </source>
</evidence>
<evidence type="ECO:0000313" key="2">
    <source>
        <dbReference type="EMBL" id="EJN58543.1"/>
    </source>
</evidence>
<accession>J2ZZR8</accession>
<name>J2ZZR8_9EURY</name>
<feature type="region of interest" description="Disordered" evidence="1">
    <location>
        <begin position="26"/>
        <end position="45"/>
    </location>
</feature>